<dbReference type="InterPro" id="IPR029068">
    <property type="entry name" value="Glyas_Bleomycin-R_OHBP_Dase"/>
</dbReference>
<keyword evidence="2" id="KW-1185">Reference proteome</keyword>
<gene>
    <name evidence="1" type="ORF">N1028_19160</name>
</gene>
<proteinExistence type="predicted"/>
<comment type="caution">
    <text evidence="1">The sequence shown here is derived from an EMBL/GenBank/DDBJ whole genome shotgun (WGS) entry which is preliminary data.</text>
</comment>
<dbReference type="RefSeq" id="WP_259531128.1">
    <property type="nucleotide sequence ID" value="NZ_JANLCK010000019.1"/>
</dbReference>
<dbReference type="Proteomes" id="UP001165587">
    <property type="component" value="Unassembled WGS sequence"/>
</dbReference>
<name>A0AA41XGZ9_9MICO</name>
<dbReference type="Gene3D" id="3.10.180.10">
    <property type="entry name" value="2,3-Dihydroxybiphenyl 1,2-Dioxygenase, domain 1"/>
    <property type="match status" value="1"/>
</dbReference>
<dbReference type="Pfam" id="PF13669">
    <property type="entry name" value="Glyoxalase_4"/>
    <property type="match status" value="1"/>
</dbReference>
<evidence type="ECO:0000313" key="2">
    <source>
        <dbReference type="Proteomes" id="UP001165587"/>
    </source>
</evidence>
<dbReference type="EMBL" id="JANLCK010000019">
    <property type="protein sequence ID" value="MCS5728022.1"/>
    <property type="molecule type" value="Genomic_DNA"/>
</dbReference>
<dbReference type="AlphaFoldDB" id="A0AA41XGZ9"/>
<dbReference type="SUPFAM" id="SSF54593">
    <property type="entry name" value="Glyoxalase/Bleomycin resistance protein/Dihydroxybiphenyl dioxygenase"/>
    <property type="match status" value="1"/>
</dbReference>
<protein>
    <submittedName>
        <fullName evidence="1">VOC family protein</fullName>
    </submittedName>
</protein>
<reference evidence="1" key="1">
    <citation type="submission" date="2022-08" db="EMBL/GenBank/DDBJ databases">
        <authorList>
            <person name="Deng Y."/>
            <person name="Han X.-F."/>
            <person name="Zhang Y.-Q."/>
        </authorList>
    </citation>
    <scope>NUCLEOTIDE SEQUENCE</scope>
    <source>
        <strain evidence="1">CPCC 203407</strain>
    </source>
</reference>
<organism evidence="1 2">
    <name type="scientific">Herbiconiux oxytropis</name>
    <dbReference type="NCBI Taxonomy" id="2970915"/>
    <lineage>
        <taxon>Bacteria</taxon>
        <taxon>Bacillati</taxon>
        <taxon>Actinomycetota</taxon>
        <taxon>Actinomycetes</taxon>
        <taxon>Micrococcales</taxon>
        <taxon>Microbacteriaceae</taxon>
        <taxon>Herbiconiux</taxon>
    </lineage>
</organism>
<evidence type="ECO:0000313" key="1">
    <source>
        <dbReference type="EMBL" id="MCS5728022.1"/>
    </source>
</evidence>
<sequence>MTDDFEGTLAVFAAAGVRWSSVTRPVARLEAADGRVGEHPVSYAAAVGGEPRIKVISAASGSVFVPVVAGPGVLAVHHLSYWVADVEVATAALVGAGWVVEATGLDADDSVRYRYLVHPLAGRIELGLEANRAEFDAWADSPA</sequence>
<accession>A0AA41XGZ9</accession>